<dbReference type="Pfam" id="PF15289">
    <property type="entry name" value="RFXA_RFXANK_bdg"/>
    <property type="match status" value="1"/>
</dbReference>
<feature type="domain" description="Regulatory factor X-associated protein RFXANK-binding" evidence="2">
    <location>
        <begin position="240"/>
        <end position="293"/>
    </location>
</feature>
<feature type="compositionally biased region" description="Low complexity" evidence="1">
    <location>
        <begin position="229"/>
        <end position="250"/>
    </location>
</feature>
<feature type="compositionally biased region" description="Low complexity" evidence="1">
    <location>
        <begin position="171"/>
        <end position="189"/>
    </location>
</feature>
<evidence type="ECO:0000313" key="3">
    <source>
        <dbReference type="Proteomes" id="UP000050790"/>
    </source>
</evidence>
<accession>A0AA84ZSA1</accession>
<reference evidence="4" key="1">
    <citation type="submission" date="2023-11" db="UniProtKB">
        <authorList>
            <consortium name="WormBaseParasite"/>
        </authorList>
    </citation>
    <scope>IDENTIFICATION</scope>
</reference>
<feature type="region of interest" description="Disordered" evidence="1">
    <location>
        <begin position="221"/>
        <end position="250"/>
    </location>
</feature>
<evidence type="ECO:0000313" key="4">
    <source>
        <dbReference type="WBParaSite" id="SMRG1_45980.1"/>
    </source>
</evidence>
<proteinExistence type="predicted"/>
<evidence type="ECO:0000256" key="1">
    <source>
        <dbReference type="SAM" id="MobiDB-lite"/>
    </source>
</evidence>
<dbReference type="InterPro" id="IPR038308">
    <property type="entry name" value="RFXAP_C_sf"/>
</dbReference>
<dbReference type="InterPro" id="IPR029316">
    <property type="entry name" value="RFXAP_RFXANK-bd"/>
</dbReference>
<name>A0AA84ZSA1_9TREM</name>
<dbReference type="WBParaSite" id="SMRG1_45980.1">
    <property type="protein sequence ID" value="SMRG1_45980.1"/>
    <property type="gene ID" value="SMRG1_45980"/>
</dbReference>
<evidence type="ECO:0000259" key="2">
    <source>
        <dbReference type="Pfam" id="PF15289"/>
    </source>
</evidence>
<sequence>MTLEESSNLHQSLPSASFSGSYLANTNQINSSYHHQNSQNPTNYPPLFHPAAVAAVAAAAAAAGYTQQFNPGVISRPLNLTANHNGSNPYFSSADTSRAYYASFALQQSGFYPGSHTFNNLGGMNIPQDFSFPNPTTSIPLSSTGVEFPSCLSSSTAESENGSKLQRVAASTRNSKTSTSSIKTHTKSSGVRGRKSISSDEMANRKRQEFNELVKARTEKLMSDGPIANSSTNSGPLSSSSSAGSIGPESGGSPNYRKLIHAVLDAKKSALLRSPSVIQFLVSQQRSLTEYKRQTELFCVTMNR</sequence>
<organism evidence="3 4">
    <name type="scientific">Schistosoma margrebowiei</name>
    <dbReference type="NCBI Taxonomy" id="48269"/>
    <lineage>
        <taxon>Eukaryota</taxon>
        <taxon>Metazoa</taxon>
        <taxon>Spiralia</taxon>
        <taxon>Lophotrochozoa</taxon>
        <taxon>Platyhelminthes</taxon>
        <taxon>Trematoda</taxon>
        <taxon>Digenea</taxon>
        <taxon>Strigeidida</taxon>
        <taxon>Schistosomatoidea</taxon>
        <taxon>Schistosomatidae</taxon>
        <taxon>Schistosoma</taxon>
    </lineage>
</organism>
<dbReference type="Proteomes" id="UP000050790">
    <property type="component" value="Unassembled WGS sequence"/>
</dbReference>
<feature type="region of interest" description="Disordered" evidence="1">
    <location>
        <begin position="150"/>
        <end position="206"/>
    </location>
</feature>
<protein>
    <recommendedName>
        <fullName evidence="2">Regulatory factor X-associated protein RFXANK-binding domain-containing protein</fullName>
    </recommendedName>
</protein>
<feature type="compositionally biased region" description="Polar residues" evidence="1">
    <location>
        <begin position="150"/>
        <end position="164"/>
    </location>
</feature>
<dbReference type="AlphaFoldDB" id="A0AA84ZSA1"/>
<dbReference type="Gene3D" id="6.10.290.30">
    <property type="entry name" value="Regulatory factor X-associated C-terminal binding domain"/>
    <property type="match status" value="1"/>
</dbReference>